<dbReference type="AlphaFoldDB" id="A0AAV7HXH4"/>
<keyword evidence="7" id="KW-0675">Receptor</keyword>
<dbReference type="GO" id="GO:0050906">
    <property type="term" value="P:detection of stimulus involved in sensory perception"/>
    <property type="evidence" value="ECO:0007669"/>
    <property type="project" value="UniProtKB-ARBA"/>
</dbReference>
<dbReference type="Gene3D" id="1.10.287.70">
    <property type="match status" value="1"/>
</dbReference>
<evidence type="ECO:0000256" key="6">
    <source>
        <dbReference type="ARBA" id="ARBA00023136"/>
    </source>
</evidence>
<evidence type="ECO:0000256" key="8">
    <source>
        <dbReference type="ARBA" id="ARBA00023180"/>
    </source>
</evidence>
<keyword evidence="12" id="KW-1185">Reference proteome</keyword>
<evidence type="ECO:0000259" key="10">
    <source>
        <dbReference type="Pfam" id="PF00060"/>
    </source>
</evidence>
<keyword evidence="3" id="KW-1003">Cell membrane</keyword>
<name>A0AAV7HXH4_COTGL</name>
<organism evidence="11 12">
    <name type="scientific">Cotesia glomerata</name>
    <name type="common">Lepidopteran parasitic wasp</name>
    <name type="synonym">Apanteles glomeratus</name>
    <dbReference type="NCBI Taxonomy" id="32391"/>
    <lineage>
        <taxon>Eukaryota</taxon>
        <taxon>Metazoa</taxon>
        <taxon>Ecdysozoa</taxon>
        <taxon>Arthropoda</taxon>
        <taxon>Hexapoda</taxon>
        <taxon>Insecta</taxon>
        <taxon>Pterygota</taxon>
        <taxon>Neoptera</taxon>
        <taxon>Endopterygota</taxon>
        <taxon>Hymenoptera</taxon>
        <taxon>Apocrita</taxon>
        <taxon>Ichneumonoidea</taxon>
        <taxon>Braconidae</taxon>
        <taxon>Microgastrinae</taxon>
        <taxon>Cotesia</taxon>
    </lineage>
</organism>
<evidence type="ECO:0000256" key="9">
    <source>
        <dbReference type="SAM" id="Phobius"/>
    </source>
</evidence>
<evidence type="ECO:0000256" key="7">
    <source>
        <dbReference type="ARBA" id="ARBA00023170"/>
    </source>
</evidence>
<protein>
    <recommendedName>
        <fullName evidence="10">Ionotropic glutamate receptor C-terminal domain-containing protein</fullName>
    </recommendedName>
</protein>
<dbReference type="GO" id="GO:0015276">
    <property type="term" value="F:ligand-gated monoatomic ion channel activity"/>
    <property type="evidence" value="ECO:0007669"/>
    <property type="project" value="InterPro"/>
</dbReference>
<evidence type="ECO:0000313" key="12">
    <source>
        <dbReference type="Proteomes" id="UP000826195"/>
    </source>
</evidence>
<feature type="domain" description="Ionotropic glutamate receptor C-terminal" evidence="10">
    <location>
        <begin position="59"/>
        <end position="120"/>
    </location>
</feature>
<dbReference type="Pfam" id="PF00060">
    <property type="entry name" value="Lig_chan"/>
    <property type="match status" value="1"/>
</dbReference>
<keyword evidence="8" id="KW-0325">Glycoprotein</keyword>
<comment type="subcellular location">
    <subcellularLocation>
        <location evidence="1">Cell membrane</location>
        <topology evidence="1">Multi-pass membrane protein</topology>
    </subcellularLocation>
</comment>
<evidence type="ECO:0000256" key="1">
    <source>
        <dbReference type="ARBA" id="ARBA00004651"/>
    </source>
</evidence>
<evidence type="ECO:0000256" key="5">
    <source>
        <dbReference type="ARBA" id="ARBA00022989"/>
    </source>
</evidence>
<keyword evidence="5 9" id="KW-1133">Transmembrane helix</keyword>
<comment type="caution">
    <text evidence="11">The sequence shown here is derived from an EMBL/GenBank/DDBJ whole genome shotgun (WGS) entry which is preliminary data.</text>
</comment>
<proteinExistence type="inferred from homology"/>
<evidence type="ECO:0000256" key="2">
    <source>
        <dbReference type="ARBA" id="ARBA00008685"/>
    </source>
</evidence>
<evidence type="ECO:0000313" key="11">
    <source>
        <dbReference type="EMBL" id="KAH0535171.1"/>
    </source>
</evidence>
<dbReference type="PANTHER" id="PTHR42643:SF30">
    <property type="entry name" value="IONOTROPIC RECEPTOR 40A-RELATED"/>
    <property type="match status" value="1"/>
</dbReference>
<accession>A0AAV7HXH4</accession>
<comment type="similarity">
    <text evidence="2">Belongs to the glutamate-gated ion channel (TC 1.A.10.1) family.</text>
</comment>
<evidence type="ECO:0000256" key="4">
    <source>
        <dbReference type="ARBA" id="ARBA00022692"/>
    </source>
</evidence>
<dbReference type="GO" id="GO:0005886">
    <property type="term" value="C:plasma membrane"/>
    <property type="evidence" value="ECO:0007669"/>
    <property type="project" value="UniProtKB-SubCell"/>
</dbReference>
<dbReference type="InterPro" id="IPR001320">
    <property type="entry name" value="Iontro_rcpt_C"/>
</dbReference>
<evidence type="ECO:0000256" key="3">
    <source>
        <dbReference type="ARBA" id="ARBA00022475"/>
    </source>
</evidence>
<dbReference type="InterPro" id="IPR052192">
    <property type="entry name" value="Insect_Ionotropic_Sensory_Rcpt"/>
</dbReference>
<keyword evidence="4 9" id="KW-0812">Transmembrane</keyword>
<dbReference type="PANTHER" id="PTHR42643">
    <property type="entry name" value="IONOTROPIC RECEPTOR 20A-RELATED"/>
    <property type="match status" value="1"/>
</dbReference>
<dbReference type="Proteomes" id="UP000826195">
    <property type="component" value="Unassembled WGS sequence"/>
</dbReference>
<feature type="transmembrane region" description="Helical" evidence="9">
    <location>
        <begin position="61"/>
        <end position="80"/>
    </location>
</feature>
<gene>
    <name evidence="11" type="ORF">KQX54_014537</name>
</gene>
<dbReference type="EMBL" id="JAHXZJ010002982">
    <property type="protein sequence ID" value="KAH0535171.1"/>
    <property type="molecule type" value="Genomic_DNA"/>
</dbReference>
<sequence length="143" mass="15958">MISMLNQSKVDMAVAFIPIIPEYMNFVEFSPILDSLEVSVLLERPLQSAIGSGLLAPFSKTVWICIFVSLALVGPIIYFVTSFRTWLWDRTTQDRYSFIDCVWFTYGAILKQGSAITPEAGRLSVYLLFQCFSILKGLGGLAA</sequence>
<reference evidence="11 12" key="1">
    <citation type="journal article" date="2021" name="J. Hered.">
        <title>A chromosome-level genome assembly of the parasitoid wasp, Cotesia glomerata (Hymenoptera: Braconidae).</title>
        <authorList>
            <person name="Pinto B.J."/>
            <person name="Weis J.J."/>
            <person name="Gamble T."/>
            <person name="Ode P.J."/>
            <person name="Paul R."/>
            <person name="Zaspel J.M."/>
        </authorList>
    </citation>
    <scope>NUCLEOTIDE SEQUENCE [LARGE SCALE GENOMIC DNA]</scope>
    <source>
        <strain evidence="11">CgM1</strain>
    </source>
</reference>
<keyword evidence="6 9" id="KW-0472">Membrane</keyword>